<dbReference type="InterPro" id="IPR029058">
    <property type="entry name" value="AB_hydrolase_fold"/>
</dbReference>
<dbReference type="Gene3D" id="3.40.50.1820">
    <property type="entry name" value="alpha/beta hydrolase"/>
    <property type="match status" value="1"/>
</dbReference>
<dbReference type="PANTHER" id="PTHR48070">
    <property type="entry name" value="ESTERASE OVCA2"/>
    <property type="match status" value="1"/>
</dbReference>
<sequence>MPFLCFMVREITHLIMTKLATNSLEGYTQSGPLFQAKTQRVKKLLEKSLASSPIKTESPISGVELFYPTGPFKVTSADMNGVEVREEANGWWKLRERGEMQEGVEEGLASVAEVLREHGPMDGVMGFSQGAALAAMVTSLLETGRSESFAKVTDGMPFPQTFAELQHPPLKFGVCFSGLLNKHAKYAAFYEPKIQTPVLHVLGSMDTIVEESESLALADRCEDGGASMVIRHAGTHTVPTSERDIAAVIQCIRNVYPGGNTTAKKEEEEDVLDMDMPF</sequence>
<name>A0A4S8T108_AURPU</name>
<dbReference type="SUPFAM" id="SSF53474">
    <property type="entry name" value="alpha/beta-Hydrolases"/>
    <property type="match status" value="1"/>
</dbReference>
<dbReference type="Proteomes" id="UP000304951">
    <property type="component" value="Unassembled WGS sequence"/>
</dbReference>
<evidence type="ECO:0000259" key="2">
    <source>
        <dbReference type="Pfam" id="PF03959"/>
    </source>
</evidence>
<dbReference type="InterPro" id="IPR050593">
    <property type="entry name" value="LovG"/>
</dbReference>
<dbReference type="GO" id="GO:0005737">
    <property type="term" value="C:cytoplasm"/>
    <property type="evidence" value="ECO:0007669"/>
    <property type="project" value="TreeGrafter"/>
</dbReference>
<evidence type="ECO:0000256" key="1">
    <source>
        <dbReference type="ARBA" id="ARBA00022801"/>
    </source>
</evidence>
<dbReference type="GO" id="GO:0005634">
    <property type="term" value="C:nucleus"/>
    <property type="evidence" value="ECO:0007669"/>
    <property type="project" value="TreeGrafter"/>
</dbReference>
<comment type="caution">
    <text evidence="3">The sequence shown here is derived from an EMBL/GenBank/DDBJ whole genome shotgun (WGS) entry which is preliminary data.</text>
</comment>
<organism evidence="3 4">
    <name type="scientific">Aureobasidium pullulans</name>
    <name type="common">Black yeast</name>
    <name type="synonym">Pullularia pullulans</name>
    <dbReference type="NCBI Taxonomy" id="5580"/>
    <lineage>
        <taxon>Eukaryota</taxon>
        <taxon>Fungi</taxon>
        <taxon>Dikarya</taxon>
        <taxon>Ascomycota</taxon>
        <taxon>Pezizomycotina</taxon>
        <taxon>Dothideomycetes</taxon>
        <taxon>Dothideomycetidae</taxon>
        <taxon>Dothideales</taxon>
        <taxon>Saccotheciaceae</taxon>
        <taxon>Aureobasidium</taxon>
    </lineage>
</organism>
<dbReference type="PANTHER" id="PTHR48070:SF6">
    <property type="entry name" value="ESTERASE OVCA2"/>
    <property type="match status" value="1"/>
</dbReference>
<feature type="domain" description="Serine hydrolase" evidence="2">
    <location>
        <begin position="23"/>
        <end position="245"/>
    </location>
</feature>
<reference evidence="3 4" key="1">
    <citation type="submission" date="2018-10" db="EMBL/GenBank/DDBJ databases">
        <title>Fifty Aureobasidium pullulans genomes reveal a recombining polyextremotolerant generalist.</title>
        <authorList>
            <person name="Gostincar C."/>
            <person name="Turk M."/>
            <person name="Zajc J."/>
            <person name="Gunde-Cimerman N."/>
        </authorList>
    </citation>
    <scope>NUCLEOTIDE SEQUENCE [LARGE SCALE GENOMIC DNA]</scope>
    <source>
        <strain evidence="3 4">EXF-11900</strain>
    </source>
</reference>
<dbReference type="InterPro" id="IPR005645">
    <property type="entry name" value="FSH-like_dom"/>
</dbReference>
<dbReference type="EMBL" id="QZAF01000006">
    <property type="protein sequence ID" value="THV77348.1"/>
    <property type="molecule type" value="Genomic_DNA"/>
</dbReference>
<keyword evidence="1" id="KW-0378">Hydrolase</keyword>
<dbReference type="GO" id="GO:0016787">
    <property type="term" value="F:hydrolase activity"/>
    <property type="evidence" value="ECO:0007669"/>
    <property type="project" value="UniProtKB-KW"/>
</dbReference>
<dbReference type="GO" id="GO:0019748">
    <property type="term" value="P:secondary metabolic process"/>
    <property type="evidence" value="ECO:0007669"/>
    <property type="project" value="TreeGrafter"/>
</dbReference>
<proteinExistence type="predicted"/>
<protein>
    <submittedName>
        <fullName evidence="3">FSH1-domain-containing protein</fullName>
    </submittedName>
</protein>
<dbReference type="Pfam" id="PF03959">
    <property type="entry name" value="FSH1"/>
    <property type="match status" value="1"/>
</dbReference>
<dbReference type="AlphaFoldDB" id="A0A4S8T108"/>
<gene>
    <name evidence="3" type="ORF">D6D28_00378</name>
</gene>
<evidence type="ECO:0000313" key="3">
    <source>
        <dbReference type="EMBL" id="THV77348.1"/>
    </source>
</evidence>
<evidence type="ECO:0000313" key="4">
    <source>
        <dbReference type="Proteomes" id="UP000304951"/>
    </source>
</evidence>
<accession>A0A4S8T108</accession>